<dbReference type="PANTHER" id="PTHR39597">
    <property type="entry name" value="UBA DOMAIN-CONTAINING PROTEIN RUP1"/>
    <property type="match status" value="1"/>
</dbReference>
<feature type="region of interest" description="Disordered" evidence="1">
    <location>
        <begin position="558"/>
        <end position="602"/>
    </location>
</feature>
<reference evidence="2 3" key="1">
    <citation type="submission" date="2023-08" db="EMBL/GenBank/DDBJ databases">
        <title>Black Yeasts Isolated from many extreme environments.</title>
        <authorList>
            <person name="Coleine C."/>
            <person name="Stajich J.E."/>
            <person name="Selbmann L."/>
        </authorList>
    </citation>
    <scope>NUCLEOTIDE SEQUENCE [LARGE SCALE GENOMIC DNA]</scope>
    <source>
        <strain evidence="2 3">CCFEE 536</strain>
    </source>
</reference>
<evidence type="ECO:0000313" key="3">
    <source>
        <dbReference type="Proteomes" id="UP001357485"/>
    </source>
</evidence>
<organism evidence="2 3">
    <name type="scientific">Cryomyces antarcticus</name>
    <dbReference type="NCBI Taxonomy" id="329879"/>
    <lineage>
        <taxon>Eukaryota</taxon>
        <taxon>Fungi</taxon>
        <taxon>Dikarya</taxon>
        <taxon>Ascomycota</taxon>
        <taxon>Pezizomycotina</taxon>
        <taxon>Dothideomycetes</taxon>
        <taxon>Dothideomycetes incertae sedis</taxon>
        <taxon>Cryomyces</taxon>
    </lineage>
</organism>
<evidence type="ECO:0000313" key="2">
    <source>
        <dbReference type="EMBL" id="KAK5131006.1"/>
    </source>
</evidence>
<evidence type="ECO:0000256" key="1">
    <source>
        <dbReference type="SAM" id="MobiDB-lite"/>
    </source>
</evidence>
<dbReference type="PANTHER" id="PTHR39597:SF1">
    <property type="entry name" value="UBA DOMAIN-CONTAINING PROTEIN RUP1"/>
    <property type="match status" value="1"/>
</dbReference>
<sequence>MSWRSGQETGVINSSGSYFGPANRKTYDLSKWAVAALGPTEAQHIAEIVPNPDPVDRVHKHSEPRFLKHSLSLPYLSSLITILHSIPLAREALLLSSNAHGSYDQGQDWWKGQTTDAPKIINLEIDLADNDEGPQEEARRLKETEDRLPIVHELQRLMAFLDLSERSYASVDPLGKILSATAQGLLEQNSSIKLASFLSAWERTANEVTLTNAFNSLFSTNRNMPDAEDGHCQWVLDLIVPGGLHGTGSKATLLDIIEDELWDASTGSDNDISLEATALVIHVSNPSSKELGVTVPISWYVDKYLSENNQQAKAVKLERAEQTATLQSIEDMQTKFQSLSYLERGENPIDPLTSIGVTHAHFKALFEGKTASNLVVELMDEESEEELIEAPRSNLEYDIVVEQLQAIGDSVRQKIKYFERLKEEPQVILAKLADPSVFPMEHRYSLRGVATRPNITYILHPAADTENGDDMSLKTPEGMQWWRISYETTATGARIDIQRTSQEDVLRAAELEYNEALLVYARDSALIAQRPESKHVPEALVDFVTRDNEAFRRELDAAEAQRMSEREKDNPRASMESNYSNKADLGMEEGPRSLSDSWTGDTAMTERDDDIQAAQHDTSFAGEMLYQQQEQMEVTYGVEPSDSSTGQEMVEMNRAPLLVQPSAGAQAPQPRRGSDLSMLDLDGAAESTRAGKELHTEHVESASEPSTEGTRL</sequence>
<dbReference type="Proteomes" id="UP001357485">
    <property type="component" value="Unassembled WGS sequence"/>
</dbReference>
<gene>
    <name evidence="2" type="ORF">LTR16_001131</name>
</gene>
<feature type="region of interest" description="Disordered" evidence="1">
    <location>
        <begin position="636"/>
        <end position="712"/>
    </location>
</feature>
<accession>A0ABR0KVI1</accession>
<dbReference type="InterPro" id="IPR055335">
    <property type="entry name" value="Ucp6/RUP1"/>
</dbReference>
<proteinExistence type="predicted"/>
<feature type="compositionally biased region" description="Polar residues" evidence="1">
    <location>
        <begin position="703"/>
        <end position="712"/>
    </location>
</feature>
<feature type="compositionally biased region" description="Basic and acidic residues" evidence="1">
    <location>
        <begin position="689"/>
        <end position="701"/>
    </location>
</feature>
<feature type="compositionally biased region" description="Basic and acidic residues" evidence="1">
    <location>
        <begin position="562"/>
        <end position="571"/>
    </location>
</feature>
<protein>
    <recommendedName>
        <fullName evidence="4">Ubiquitin interaction motif protein</fullName>
    </recommendedName>
</protein>
<comment type="caution">
    <text evidence="2">The sequence shown here is derived from an EMBL/GenBank/DDBJ whole genome shotgun (WGS) entry which is preliminary data.</text>
</comment>
<evidence type="ECO:0008006" key="4">
    <source>
        <dbReference type="Google" id="ProtNLM"/>
    </source>
</evidence>
<name>A0ABR0KVI1_9PEZI</name>
<dbReference type="EMBL" id="JAVRRA010024668">
    <property type="protein sequence ID" value="KAK5131006.1"/>
    <property type="molecule type" value="Genomic_DNA"/>
</dbReference>
<keyword evidence="3" id="KW-1185">Reference proteome</keyword>